<dbReference type="GO" id="GO:0032958">
    <property type="term" value="P:inositol phosphate biosynthetic process"/>
    <property type="evidence" value="ECO:0007669"/>
    <property type="project" value="TreeGrafter"/>
</dbReference>
<proteinExistence type="predicted"/>
<accession>A0A0N5B0S9</accession>
<evidence type="ECO:0000256" key="2">
    <source>
        <dbReference type="ARBA" id="ARBA00022679"/>
    </source>
</evidence>
<dbReference type="GO" id="GO:0035299">
    <property type="term" value="F:inositol-1,3,4,5,6-pentakisphosphate 2-kinase activity"/>
    <property type="evidence" value="ECO:0007669"/>
    <property type="project" value="UniProtKB-EC"/>
</dbReference>
<evidence type="ECO:0000256" key="5">
    <source>
        <dbReference type="ARBA" id="ARBA00022840"/>
    </source>
</evidence>
<evidence type="ECO:0000313" key="7">
    <source>
        <dbReference type="Proteomes" id="UP000046393"/>
    </source>
</evidence>
<dbReference type="InterPro" id="IPR009286">
    <property type="entry name" value="Ins_P5_2-kin"/>
</dbReference>
<keyword evidence="4 6" id="KW-0418">Kinase</keyword>
<dbReference type="Proteomes" id="UP000046393">
    <property type="component" value="Unplaced"/>
</dbReference>
<evidence type="ECO:0000256" key="6">
    <source>
        <dbReference type="RuleBase" id="RU364126"/>
    </source>
</evidence>
<dbReference type="EC" id="2.7.1.158" evidence="1 6"/>
<dbReference type="STRING" id="451379.A0A0N5B0S9"/>
<dbReference type="GO" id="GO:0005524">
    <property type="term" value="F:ATP binding"/>
    <property type="evidence" value="ECO:0007669"/>
    <property type="project" value="UniProtKB-KW"/>
</dbReference>
<dbReference type="GO" id="GO:0005634">
    <property type="term" value="C:nucleus"/>
    <property type="evidence" value="ECO:0007669"/>
    <property type="project" value="TreeGrafter"/>
</dbReference>
<keyword evidence="2 6" id="KW-0808">Transferase</keyword>
<comment type="catalytic activity">
    <reaction evidence="6">
        <text>1D-myo-inositol 1,3,4,5,6-pentakisphosphate + ATP = 1D-myo-inositol hexakisphosphate + ADP + H(+)</text>
        <dbReference type="Rhea" id="RHEA:20313"/>
        <dbReference type="ChEBI" id="CHEBI:15378"/>
        <dbReference type="ChEBI" id="CHEBI:30616"/>
        <dbReference type="ChEBI" id="CHEBI:57733"/>
        <dbReference type="ChEBI" id="CHEBI:58130"/>
        <dbReference type="ChEBI" id="CHEBI:456216"/>
        <dbReference type="EC" id="2.7.1.158"/>
    </reaction>
</comment>
<evidence type="ECO:0000256" key="3">
    <source>
        <dbReference type="ARBA" id="ARBA00022741"/>
    </source>
</evidence>
<evidence type="ECO:0000313" key="8">
    <source>
        <dbReference type="WBParaSite" id="SMUV_0001088101-mRNA-1"/>
    </source>
</evidence>
<organism evidence="7 8">
    <name type="scientific">Syphacia muris</name>
    <dbReference type="NCBI Taxonomy" id="451379"/>
    <lineage>
        <taxon>Eukaryota</taxon>
        <taxon>Metazoa</taxon>
        <taxon>Ecdysozoa</taxon>
        <taxon>Nematoda</taxon>
        <taxon>Chromadorea</taxon>
        <taxon>Rhabditida</taxon>
        <taxon>Spirurina</taxon>
        <taxon>Oxyuridomorpha</taxon>
        <taxon>Oxyuroidea</taxon>
        <taxon>Oxyuridae</taxon>
        <taxon>Syphacia</taxon>
    </lineage>
</organism>
<keyword evidence="5 6" id="KW-0067">ATP-binding</keyword>
<evidence type="ECO:0000256" key="1">
    <source>
        <dbReference type="ARBA" id="ARBA00012023"/>
    </source>
</evidence>
<comment type="domain">
    <text evidence="6">The EXKPK motif is conserved in inositol-pentakisphosphate 2-kinases of both family 1 and 2.</text>
</comment>
<keyword evidence="7" id="KW-1185">Reference proteome</keyword>
<evidence type="ECO:0000256" key="4">
    <source>
        <dbReference type="ARBA" id="ARBA00022777"/>
    </source>
</evidence>
<keyword evidence="3 6" id="KW-0547">Nucleotide-binding</keyword>
<dbReference type="AlphaFoldDB" id="A0A0N5B0S9"/>
<dbReference type="WBParaSite" id="SMUV_0001088101-mRNA-1">
    <property type="protein sequence ID" value="SMUV_0001088101-mRNA-1"/>
    <property type="gene ID" value="SMUV_0001088101"/>
</dbReference>
<reference evidence="8" key="1">
    <citation type="submission" date="2017-02" db="UniProtKB">
        <authorList>
            <consortium name="WormBaseParasite"/>
        </authorList>
    </citation>
    <scope>IDENTIFICATION</scope>
</reference>
<dbReference type="PANTHER" id="PTHR14456">
    <property type="entry name" value="INOSITOL POLYPHOSPHATE KINASE 1"/>
    <property type="match status" value="1"/>
</dbReference>
<dbReference type="PANTHER" id="PTHR14456:SF2">
    <property type="entry name" value="INOSITOL-PENTAKISPHOSPHATE 2-KINASE"/>
    <property type="match status" value="1"/>
</dbReference>
<protein>
    <recommendedName>
        <fullName evidence="1 6">Inositol-pentakisphosphate 2-kinase</fullName>
        <ecNumber evidence="1 6">2.7.1.158</ecNumber>
    </recommendedName>
</protein>
<dbReference type="Pfam" id="PF06090">
    <property type="entry name" value="Ins_P5_2-kin"/>
    <property type="match status" value="1"/>
</dbReference>
<name>A0A0N5B0S9_9BILA</name>
<sequence>MEHSNTVIINPRRFQSFCFRGEGRANFVISAKSKDSGLRIVWRLAKHRKSGTVTVNPKCQVVVAYLEKLIVPILERNYLVQPKIIRIDVQALHNIAKIPSLPLNMKVETYDELCDVTKFPSSLSSFPLTGLPKNITHICALEMPDATEIPKHLRLHCSGSTVTVEIKPKQGFFQKNCGINIPYCNNCVLQLEKCSSDAFDRMYDYCPLDLFSGDLERMLRAIRSLIIVPHRNLRIFLDGTVIHSDEIPLELEQLEQILFNDGSITVEQLTTALCCILAGSPSDEGFFFHDTSVLGSLLNAQRYDTIGIMRAYQIYTSLPVDKQKELLDKCLLPRKGLSFLEKADPVALVEKYLFAATMKDCSIMISLRLLDAFSSEDSYAFDNSQQIVRVSIPDSTTPMFSNTGRHQSANSCLPASFAYSIKIVDLDPKSPKNLLNGYDRFMRGVKLVEESKNLRRPCIC</sequence>
<comment type="function">
    <text evidence="6">Phosphorylates Ins(1,3,4,5,6)P5 at position 2 to form Ins(1,2,3,4,5,6)P6 (InsP6 or phytate).</text>
</comment>